<dbReference type="EMBL" id="JBHSMS010000064">
    <property type="protein sequence ID" value="MFC5513271.1"/>
    <property type="molecule type" value="Genomic_DNA"/>
</dbReference>
<protein>
    <submittedName>
        <fullName evidence="4">NADH:flavin oxidoreductase</fullName>
    </submittedName>
</protein>
<comment type="caution">
    <text evidence="4">The sequence shown here is derived from an EMBL/GenBank/DDBJ whole genome shotgun (WGS) entry which is preliminary data.</text>
</comment>
<feature type="domain" description="NADH:flavin oxidoreductase/NADH oxidase N-terminal" evidence="3">
    <location>
        <begin position="7"/>
        <end position="340"/>
    </location>
</feature>
<evidence type="ECO:0000256" key="1">
    <source>
        <dbReference type="ARBA" id="ARBA00022630"/>
    </source>
</evidence>
<dbReference type="RefSeq" id="WP_379725122.1">
    <property type="nucleotide sequence ID" value="NZ_JBHSMS010000064.1"/>
</dbReference>
<evidence type="ECO:0000259" key="3">
    <source>
        <dbReference type="Pfam" id="PF00724"/>
    </source>
</evidence>
<name>A0ABW0PKU3_9BURK</name>
<keyword evidence="5" id="KW-1185">Reference proteome</keyword>
<accession>A0ABW0PKU3</accession>
<reference evidence="5" key="1">
    <citation type="journal article" date="2019" name="Int. J. Syst. Evol. Microbiol.">
        <title>The Global Catalogue of Microorganisms (GCM) 10K type strain sequencing project: providing services to taxonomists for standard genome sequencing and annotation.</title>
        <authorList>
            <consortium name="The Broad Institute Genomics Platform"/>
            <consortium name="The Broad Institute Genome Sequencing Center for Infectious Disease"/>
            <person name="Wu L."/>
            <person name="Ma J."/>
        </authorList>
    </citation>
    <scope>NUCLEOTIDE SEQUENCE [LARGE SCALE GENOMIC DNA]</scope>
    <source>
        <strain evidence="5">CCUG 38813</strain>
    </source>
</reference>
<keyword evidence="1" id="KW-0285">Flavoprotein</keyword>
<dbReference type="PANTHER" id="PTHR43656">
    <property type="entry name" value="BINDING OXIDOREDUCTASE, PUTATIVE (AFU_ORTHOLOGUE AFUA_2G08260)-RELATED"/>
    <property type="match status" value="1"/>
</dbReference>
<dbReference type="Gene3D" id="3.20.20.70">
    <property type="entry name" value="Aldolase class I"/>
    <property type="match status" value="1"/>
</dbReference>
<proteinExistence type="predicted"/>
<evidence type="ECO:0000313" key="4">
    <source>
        <dbReference type="EMBL" id="MFC5513271.1"/>
    </source>
</evidence>
<organism evidence="4 5">
    <name type="scientific">Massilia jejuensis</name>
    <dbReference type="NCBI Taxonomy" id="648894"/>
    <lineage>
        <taxon>Bacteria</taxon>
        <taxon>Pseudomonadati</taxon>
        <taxon>Pseudomonadota</taxon>
        <taxon>Betaproteobacteria</taxon>
        <taxon>Burkholderiales</taxon>
        <taxon>Oxalobacteraceae</taxon>
        <taxon>Telluria group</taxon>
        <taxon>Massilia</taxon>
    </lineage>
</organism>
<dbReference type="CDD" id="cd02803">
    <property type="entry name" value="OYE_like_FMN_family"/>
    <property type="match status" value="1"/>
</dbReference>
<dbReference type="InterPro" id="IPR051799">
    <property type="entry name" value="NADH_flavin_oxidoreductase"/>
</dbReference>
<dbReference type="Pfam" id="PF00724">
    <property type="entry name" value="Oxidored_FMN"/>
    <property type="match status" value="1"/>
</dbReference>
<evidence type="ECO:0000313" key="5">
    <source>
        <dbReference type="Proteomes" id="UP001596031"/>
    </source>
</evidence>
<gene>
    <name evidence="4" type="ORF">ACFPOU_19415</name>
</gene>
<dbReference type="SUPFAM" id="SSF51395">
    <property type="entry name" value="FMN-linked oxidoreductases"/>
    <property type="match status" value="1"/>
</dbReference>
<sequence>MTSTPILFTQTSIGKLALKNRLAVAPMTRISASAEGLATDDMARYYARFARGGYGLLITEGVYPDVRHSQGYLYQPGIGNDAQARAWRKVIEGVHAEGAKIFVQLMHAGALSQGSHWSTETIGPSAVQPVGKQMSFYRGEGAYPIAREITPDEITQLIQDFADAAARAKDVGFDGIEIHGANGYILDQFLTAYSNQREDRYGGATENRVRLLVEVSQAVRHAVGPEFPVGIRISQGKVNDFVHKWANGVDDASVIFGHLGKAGLDYIHVTEYDATQPAFGTGPTLVELAKRYAGLPIIANGQLEEPAKAAALLATGAVDVIALGKGALADRDWPQKVLRNEPLAEFDYALLQPLAHIKPSET</sequence>
<evidence type="ECO:0000256" key="2">
    <source>
        <dbReference type="ARBA" id="ARBA00023002"/>
    </source>
</evidence>
<dbReference type="InterPro" id="IPR001155">
    <property type="entry name" value="OxRdtase_FMN_N"/>
</dbReference>
<dbReference type="InterPro" id="IPR013785">
    <property type="entry name" value="Aldolase_TIM"/>
</dbReference>
<dbReference type="PANTHER" id="PTHR43656:SF2">
    <property type="entry name" value="BINDING OXIDOREDUCTASE, PUTATIVE (AFU_ORTHOLOGUE AFUA_2G08260)-RELATED"/>
    <property type="match status" value="1"/>
</dbReference>
<dbReference type="Proteomes" id="UP001596031">
    <property type="component" value="Unassembled WGS sequence"/>
</dbReference>
<keyword evidence="2" id="KW-0560">Oxidoreductase</keyword>